<dbReference type="PANTHER" id="PTHR22807:SF74">
    <property type="entry name" value="TRNA (CYTOSINE(48)-C(5))-METHYLTRANSFERASE"/>
    <property type="match status" value="1"/>
</dbReference>
<dbReference type="GO" id="GO:0003723">
    <property type="term" value="F:RNA binding"/>
    <property type="evidence" value="ECO:0007669"/>
    <property type="project" value="UniProtKB-KW"/>
</dbReference>
<dbReference type="InterPro" id="IPR035926">
    <property type="entry name" value="NusB-like_sf"/>
</dbReference>
<evidence type="ECO:0000256" key="2">
    <source>
        <dbReference type="ARBA" id="ARBA00022490"/>
    </source>
</evidence>
<keyword evidence="6" id="KW-0949">S-adenosyl-L-methionine</keyword>
<dbReference type="RefSeq" id="WP_014025569.1">
    <property type="nucleotide sequence ID" value="NC_015931.1"/>
</dbReference>
<keyword evidence="2" id="KW-0963">Cytoplasm</keyword>
<dbReference type="HOGENOM" id="CLU_005316_0_1_2"/>
<reference evidence="9 10" key="1">
    <citation type="journal article" date="2011" name="Stand. Genomic Sci.">
        <title>Complete genome sequence of the hyperthermophilic chemolithoautotroph Pyrolobus fumarii type strain (1A).</title>
        <authorList>
            <person name="Anderson I."/>
            <person name="Goker M."/>
            <person name="Nolan M."/>
            <person name="Lucas S."/>
            <person name="Hammon N."/>
            <person name="Deshpande S."/>
            <person name="Cheng J.F."/>
            <person name="Tapia R."/>
            <person name="Han C."/>
            <person name="Goodwin L."/>
            <person name="Pitluck S."/>
            <person name="Huntemann M."/>
            <person name="Liolios K."/>
            <person name="Ivanova N."/>
            <person name="Pagani I."/>
            <person name="Mavromatis K."/>
            <person name="Ovchinikova G."/>
            <person name="Pati A."/>
            <person name="Chen A."/>
            <person name="Palaniappan K."/>
            <person name="Land M."/>
            <person name="Hauser L."/>
            <person name="Brambilla E.M."/>
            <person name="Huber H."/>
            <person name="Yasawong M."/>
            <person name="Rohde M."/>
            <person name="Spring S."/>
            <person name="Abt B."/>
            <person name="Sikorski J."/>
            <person name="Wirth R."/>
            <person name="Detter J.C."/>
            <person name="Woyke T."/>
            <person name="Bristow J."/>
            <person name="Eisen J.A."/>
            <person name="Markowitz V."/>
            <person name="Hugenholtz P."/>
            <person name="Kyrpides N.C."/>
            <person name="Klenk H.P."/>
            <person name="Lapidus A."/>
        </authorList>
    </citation>
    <scope>NUCLEOTIDE SEQUENCE [LARGE SCALE GENOMIC DNA]</scope>
    <source>
        <strain evidence="10">DSM 11204 / 1A</strain>
    </source>
</reference>
<dbReference type="GO" id="GO:0016428">
    <property type="term" value="F:tRNA (cytidine-5-)-methyltransferase activity"/>
    <property type="evidence" value="ECO:0007669"/>
    <property type="project" value="TreeGrafter"/>
</dbReference>
<dbReference type="Gene3D" id="1.10.287.730">
    <property type="entry name" value="Helix hairpin bin"/>
    <property type="match status" value="1"/>
</dbReference>
<keyword evidence="3" id="KW-0698">rRNA processing</keyword>
<keyword evidence="7" id="KW-0694">RNA-binding</keyword>
<evidence type="ECO:0000313" key="9">
    <source>
        <dbReference type="EMBL" id="AEM37892.1"/>
    </source>
</evidence>
<organism evidence="9 10">
    <name type="scientific">Pyrolobus fumarii (strain DSM 11204 / 1A)</name>
    <dbReference type="NCBI Taxonomy" id="694429"/>
    <lineage>
        <taxon>Archaea</taxon>
        <taxon>Thermoproteota</taxon>
        <taxon>Thermoprotei</taxon>
        <taxon>Desulfurococcales</taxon>
        <taxon>Pyrodictiaceae</taxon>
        <taxon>Pyrolobus</taxon>
    </lineage>
</organism>
<dbReference type="GeneID" id="11139645"/>
<dbReference type="CDD" id="cd02440">
    <property type="entry name" value="AdoMet_MTases"/>
    <property type="match status" value="1"/>
</dbReference>
<dbReference type="InterPro" id="IPR049560">
    <property type="entry name" value="MeTrfase_RsmB-F_NOP2_cat"/>
</dbReference>
<dbReference type="NCBIfam" id="TIGR00446">
    <property type="entry name" value="nop2p"/>
    <property type="match status" value="1"/>
</dbReference>
<dbReference type="GO" id="GO:0030488">
    <property type="term" value="P:tRNA methylation"/>
    <property type="evidence" value="ECO:0007669"/>
    <property type="project" value="TreeGrafter"/>
</dbReference>
<dbReference type="SUPFAM" id="SSF53335">
    <property type="entry name" value="S-adenosyl-L-methionine-dependent methyltransferases"/>
    <property type="match status" value="1"/>
</dbReference>
<evidence type="ECO:0000259" key="8">
    <source>
        <dbReference type="PROSITE" id="PS51686"/>
    </source>
</evidence>
<evidence type="ECO:0000313" key="10">
    <source>
        <dbReference type="Proteomes" id="UP000001037"/>
    </source>
</evidence>
<dbReference type="STRING" id="694429.Pyrfu_0020"/>
<feature type="domain" description="SAM-dependent MTase RsmB/NOP-type" evidence="8">
    <location>
        <begin position="184"/>
        <end position="457"/>
    </location>
</feature>
<evidence type="ECO:0000256" key="1">
    <source>
        <dbReference type="ARBA" id="ARBA00004496"/>
    </source>
</evidence>
<dbReference type="eggNOG" id="arCOG00974">
    <property type="taxonomic scope" value="Archaea"/>
</dbReference>
<dbReference type="FunFam" id="3.40.50.150:FF:000022">
    <property type="entry name" value="Ribosomal RNA small subunit methyltransferase B"/>
    <property type="match status" value="1"/>
</dbReference>
<dbReference type="KEGG" id="pfm:Pyrfu_0020"/>
<dbReference type="Pfam" id="PF22458">
    <property type="entry name" value="RsmF-B_ferredox"/>
    <property type="match status" value="1"/>
</dbReference>
<dbReference type="PANTHER" id="PTHR22807">
    <property type="entry name" value="NOP2 YEAST -RELATED NOL1/NOP2/FMU SUN DOMAIN-CONTAINING"/>
    <property type="match status" value="1"/>
</dbReference>
<keyword evidence="5" id="KW-0808">Transferase</keyword>
<protein>
    <submittedName>
        <fullName evidence="9">RNA methylase, NOL1/NOP2/sun family</fullName>
    </submittedName>
</protein>
<proteinExistence type="predicted"/>
<sequence>MATVVEQGEVKRPKLRLSGHELKVLVEAVKAAEEFKPSQHAKRVVFAKHGVIGTDSDRVLTAIFYDVMKRMGILDKMIREIIGVHPLILDPWLRAALRVAIDLLKFYRLSSGTRRRLQWSVAEMLSSKTHPFVGMYYWQLVPEIEKFEYKPKSVEEELEFKYMLPAWFIKRMRDLLGPDEAERLFKALNTRLPLSVRVNTLKATVEEVVEHLRREGKNPIVSERVPVVVKFEGPYNFDRSRLYREGKIIIQEEAAAAASIMLDPKPGETVVDMCAAPGGKTTHLAELMKNQGRIYAFDIDDARIKRMKMLLKRMGIKIVTIYKEDAGKAPDILGEEVADKVLLDAPCTSTGTIMKNPELRWRVREDGLEEIVREQRRLLEAAVRLLKPGGRLLYTTCSLLPEENEENVRWLLKRHPELRVVELRGPYDPSPWLKGAMRAWPHRHGTIGFFYALLEKVEKK</sequence>
<gene>
    <name evidence="9" type="ordered locus">Pyrfu_0020</name>
</gene>
<dbReference type="InterPro" id="IPR029063">
    <property type="entry name" value="SAM-dependent_MTases_sf"/>
</dbReference>
<dbReference type="Gene3D" id="1.10.940.10">
    <property type="entry name" value="NusB-like"/>
    <property type="match status" value="1"/>
</dbReference>
<evidence type="ECO:0000256" key="3">
    <source>
        <dbReference type="ARBA" id="ARBA00022552"/>
    </source>
</evidence>
<dbReference type="PROSITE" id="PS51686">
    <property type="entry name" value="SAM_MT_RSMB_NOP"/>
    <property type="match status" value="1"/>
</dbReference>
<keyword evidence="10" id="KW-1185">Reference proteome</keyword>
<dbReference type="GO" id="GO:0005737">
    <property type="term" value="C:cytoplasm"/>
    <property type="evidence" value="ECO:0007669"/>
    <property type="project" value="UniProtKB-SubCell"/>
</dbReference>
<dbReference type="InterPro" id="IPR001678">
    <property type="entry name" value="MeTrfase_RsmB-F_NOP2_dom"/>
</dbReference>
<dbReference type="InterPro" id="IPR023267">
    <property type="entry name" value="RCMT"/>
</dbReference>
<comment type="subcellular location">
    <subcellularLocation>
        <location evidence="1">Cytoplasm</location>
    </subcellularLocation>
</comment>
<evidence type="ECO:0000256" key="4">
    <source>
        <dbReference type="ARBA" id="ARBA00022603"/>
    </source>
</evidence>
<keyword evidence="4 9" id="KW-0489">Methyltransferase</keyword>
<name>G0EDQ5_PYRF1</name>
<dbReference type="InParanoid" id="G0EDQ5"/>
<accession>G0EDQ5</accession>
<dbReference type="AlphaFoldDB" id="G0EDQ5"/>
<dbReference type="Gene3D" id="3.40.50.150">
    <property type="entry name" value="Vaccinia Virus protein VP39"/>
    <property type="match status" value="1"/>
</dbReference>
<dbReference type="Pfam" id="PF01189">
    <property type="entry name" value="Methyltr_RsmB-F"/>
    <property type="match status" value="1"/>
</dbReference>
<evidence type="ECO:0000256" key="5">
    <source>
        <dbReference type="ARBA" id="ARBA00022679"/>
    </source>
</evidence>
<dbReference type="PRINTS" id="PR02008">
    <property type="entry name" value="RCMTFAMILY"/>
</dbReference>
<dbReference type="GO" id="GO:0006364">
    <property type="term" value="P:rRNA processing"/>
    <property type="evidence" value="ECO:0007669"/>
    <property type="project" value="UniProtKB-KW"/>
</dbReference>
<evidence type="ECO:0000256" key="6">
    <source>
        <dbReference type="ARBA" id="ARBA00022691"/>
    </source>
</evidence>
<evidence type="ECO:0000256" key="7">
    <source>
        <dbReference type="ARBA" id="ARBA00022884"/>
    </source>
</evidence>
<dbReference type="Proteomes" id="UP000001037">
    <property type="component" value="Chromosome"/>
</dbReference>
<dbReference type="EMBL" id="CP002838">
    <property type="protein sequence ID" value="AEM37892.1"/>
    <property type="molecule type" value="Genomic_DNA"/>
</dbReference>
<dbReference type="Gene3D" id="3.30.70.1170">
    <property type="entry name" value="Sun protein, domain 3"/>
    <property type="match status" value="1"/>
</dbReference>
<dbReference type="InterPro" id="IPR011023">
    <property type="entry name" value="Nop2p"/>
</dbReference>
<dbReference type="InterPro" id="IPR054728">
    <property type="entry name" value="RsmB-like_ferredoxin"/>
</dbReference>